<dbReference type="Proteomes" id="UP000436006">
    <property type="component" value="Unassembled WGS sequence"/>
</dbReference>
<dbReference type="PANTHER" id="PTHR30408:SF12">
    <property type="entry name" value="TYPE I RESTRICTION ENZYME MJAVIII SPECIFICITY SUBUNIT"/>
    <property type="match status" value="1"/>
</dbReference>
<dbReference type="SUPFAM" id="SSF116734">
    <property type="entry name" value="DNA methylase specificity domain"/>
    <property type="match status" value="2"/>
</dbReference>
<dbReference type="InterPro" id="IPR044946">
    <property type="entry name" value="Restrct_endonuc_typeI_TRD_sf"/>
</dbReference>
<evidence type="ECO:0000313" key="6">
    <source>
        <dbReference type="Proteomes" id="UP000436006"/>
    </source>
</evidence>
<comment type="similarity">
    <text evidence="1">Belongs to the type-I restriction system S methylase family.</text>
</comment>
<evidence type="ECO:0000259" key="4">
    <source>
        <dbReference type="Pfam" id="PF01420"/>
    </source>
</evidence>
<proteinExistence type="inferred from homology"/>
<evidence type="ECO:0000313" key="5">
    <source>
        <dbReference type="EMBL" id="MVM34442.1"/>
    </source>
</evidence>
<dbReference type="GO" id="GO:0009307">
    <property type="term" value="P:DNA restriction-modification system"/>
    <property type="evidence" value="ECO:0007669"/>
    <property type="project" value="UniProtKB-KW"/>
</dbReference>
<keyword evidence="6" id="KW-1185">Reference proteome</keyword>
<protein>
    <recommendedName>
        <fullName evidence="4">Type I restriction modification DNA specificity domain-containing protein</fullName>
    </recommendedName>
</protein>
<dbReference type="InterPro" id="IPR052021">
    <property type="entry name" value="Type-I_RS_S_subunit"/>
</dbReference>
<dbReference type="PANTHER" id="PTHR30408">
    <property type="entry name" value="TYPE-1 RESTRICTION ENZYME ECOKI SPECIFICITY PROTEIN"/>
    <property type="match status" value="1"/>
</dbReference>
<dbReference type="Gene3D" id="3.90.220.20">
    <property type="entry name" value="DNA methylase specificity domains"/>
    <property type="match status" value="1"/>
</dbReference>
<gene>
    <name evidence="5" type="ORF">GO755_30705</name>
</gene>
<accession>A0A7K1SKU9</accession>
<feature type="non-terminal residue" evidence="5">
    <location>
        <position position="1"/>
    </location>
</feature>
<keyword evidence="3" id="KW-0238">DNA-binding</keyword>
<dbReference type="GO" id="GO:0003677">
    <property type="term" value="F:DNA binding"/>
    <property type="evidence" value="ECO:0007669"/>
    <property type="project" value="UniProtKB-KW"/>
</dbReference>
<name>A0A7K1SKU9_9BACT</name>
<sequence length="354" mass="39950">KELSKATFEKFTIPFPEDLTTQRRIAQILSLTESLIRARQRTLVALDDLLKSTFYEFFGDPVRNEKGWKVKKIGEIIIDIVAGNSYGGKERLLNENELGVLKISAVTSGTFKPTEFKAISKAIIKNPVIFPKKGDLLFSRANTRELVGATCIVDKDYDNLFLPDKLWRVDINKSECNPYYLKYLLSDENLRTKLTDTATGTSGSMLNISMKKFRDFNAPIAPLALQTQFAAVVERVTNLRVQQQTSFASLQLLYQSLLQAAFQGKLDVSKVNEVVPRPTSTNSQGTSEELIWQKLRSQVNNQSITLEDLQNVFPNADYPKLRELVFNAIDSGHLTQTYDTKERVVKLNAGTPRT</sequence>
<feature type="domain" description="Type I restriction modification DNA specificity" evidence="4">
    <location>
        <begin position="66"/>
        <end position="238"/>
    </location>
</feature>
<dbReference type="AlphaFoldDB" id="A0A7K1SKU9"/>
<reference evidence="5 6" key="1">
    <citation type="submission" date="2019-12" db="EMBL/GenBank/DDBJ databases">
        <title>Spirosoma sp. HMF4905 genome sequencing and assembly.</title>
        <authorList>
            <person name="Kang H."/>
            <person name="Cha I."/>
            <person name="Kim H."/>
            <person name="Joh K."/>
        </authorList>
    </citation>
    <scope>NUCLEOTIDE SEQUENCE [LARGE SCALE GENOMIC DNA]</scope>
    <source>
        <strain evidence="5 6">HMF4905</strain>
    </source>
</reference>
<evidence type="ECO:0000256" key="3">
    <source>
        <dbReference type="ARBA" id="ARBA00023125"/>
    </source>
</evidence>
<evidence type="ECO:0000256" key="1">
    <source>
        <dbReference type="ARBA" id="ARBA00010923"/>
    </source>
</evidence>
<dbReference type="InterPro" id="IPR000055">
    <property type="entry name" value="Restrct_endonuc_typeI_TRD"/>
</dbReference>
<comment type="caution">
    <text evidence="5">The sequence shown here is derived from an EMBL/GenBank/DDBJ whole genome shotgun (WGS) entry which is preliminary data.</text>
</comment>
<organism evidence="5 6">
    <name type="scientific">Spirosoma arboris</name>
    <dbReference type="NCBI Taxonomy" id="2682092"/>
    <lineage>
        <taxon>Bacteria</taxon>
        <taxon>Pseudomonadati</taxon>
        <taxon>Bacteroidota</taxon>
        <taxon>Cytophagia</taxon>
        <taxon>Cytophagales</taxon>
        <taxon>Cytophagaceae</taxon>
        <taxon>Spirosoma</taxon>
    </lineage>
</organism>
<dbReference type="EMBL" id="WPIN01000015">
    <property type="protein sequence ID" value="MVM34442.1"/>
    <property type="molecule type" value="Genomic_DNA"/>
</dbReference>
<evidence type="ECO:0000256" key="2">
    <source>
        <dbReference type="ARBA" id="ARBA00022747"/>
    </source>
</evidence>
<keyword evidence="2" id="KW-0680">Restriction system</keyword>
<dbReference type="Pfam" id="PF01420">
    <property type="entry name" value="Methylase_S"/>
    <property type="match status" value="1"/>
</dbReference>
<dbReference type="RefSeq" id="WP_198174989.1">
    <property type="nucleotide sequence ID" value="NZ_WPIN01000015.1"/>
</dbReference>